<reference evidence="4 5" key="1">
    <citation type="submission" date="2023-02" db="EMBL/GenBank/DDBJ databases">
        <title>Genome sequence of Lentisphaera profundi SAORIC-696.</title>
        <authorList>
            <person name="Kim e."/>
            <person name="Cho J.-C."/>
            <person name="Choi A."/>
            <person name="Kang I."/>
        </authorList>
    </citation>
    <scope>NUCLEOTIDE SEQUENCE [LARGE SCALE GENOMIC DNA]</scope>
    <source>
        <strain evidence="4 5">SAORIC-696</strain>
    </source>
</reference>
<evidence type="ECO:0000313" key="5">
    <source>
        <dbReference type="Proteomes" id="UP001214250"/>
    </source>
</evidence>
<proteinExistence type="predicted"/>
<dbReference type="Gene3D" id="3.30.1120.10">
    <property type="match status" value="1"/>
</dbReference>
<evidence type="ECO:0000256" key="1">
    <source>
        <dbReference type="SAM" id="MobiDB-lite"/>
    </source>
</evidence>
<gene>
    <name evidence="4" type="ORF">PQO03_20345</name>
</gene>
<dbReference type="Gene3D" id="3.40.720.10">
    <property type="entry name" value="Alkaline Phosphatase, subunit A"/>
    <property type="match status" value="1"/>
</dbReference>
<dbReference type="Pfam" id="PF00884">
    <property type="entry name" value="Sulfatase"/>
    <property type="match status" value="1"/>
</dbReference>
<accession>A0ABY7VY85</accession>
<dbReference type="EMBL" id="CP117812">
    <property type="protein sequence ID" value="WDE98170.1"/>
    <property type="molecule type" value="Genomic_DNA"/>
</dbReference>
<dbReference type="Proteomes" id="UP001214250">
    <property type="component" value="Chromosome 2"/>
</dbReference>
<evidence type="ECO:0000313" key="4">
    <source>
        <dbReference type="EMBL" id="WDE98170.1"/>
    </source>
</evidence>
<feature type="signal peptide" evidence="2">
    <location>
        <begin position="1"/>
        <end position="24"/>
    </location>
</feature>
<sequence length="520" mass="58921">MIHKFFVLFVVIASICSANITVLADESPNVILIYADDLGMGLLGHKGQEIITTPHIDKLAAEGMSFNNYYGNTYCAPARWSLLTGMHDGRMKSGSHTKGGYVVKLDKSKPSEEQWKKTFDAFTQKREQVLATPKHEVFLAQVAQKAGYKTAQFGKLDEGFLTWHKQLQRRGWDHYVGYYDHVRAHGFYPTYLWKNGEKMYLEGNTSYTAGKASESGTRPVGSGGLRYSQDVFLKEMLSFIRENKNKKFFLYHPTQLPHGPVAVNELHPDYEGRDDLTLSEKKYATMVKMLDDHVGVIMDELKALNLDDKTLVIFTSDNGHETYYMNRNRQLPKSNSRKLQKADGSKANFTDDKWRTSNGGDTFNGAAGMAGLKWSVFQGGIHCPMIARWPGQIEPSSKSEKLATHYDFMATLADLLHVERPSGKGSVSYLSTLLGRGEVEHHEWIFIRYGKAFASATLITEDGWKLIALKNGEFHLYKLTEDPLEENEISEKYPEILESLKKVYKQQNNSKRPDLLLGKK</sequence>
<protein>
    <submittedName>
        <fullName evidence="4">Sulfatase-like hydrolase/transferase</fullName>
    </submittedName>
</protein>
<dbReference type="InterPro" id="IPR000917">
    <property type="entry name" value="Sulfatase_N"/>
</dbReference>
<organism evidence="4 5">
    <name type="scientific">Lentisphaera profundi</name>
    <dbReference type="NCBI Taxonomy" id="1658616"/>
    <lineage>
        <taxon>Bacteria</taxon>
        <taxon>Pseudomonadati</taxon>
        <taxon>Lentisphaerota</taxon>
        <taxon>Lentisphaeria</taxon>
        <taxon>Lentisphaerales</taxon>
        <taxon>Lentisphaeraceae</taxon>
        <taxon>Lentisphaera</taxon>
    </lineage>
</organism>
<feature type="chain" id="PRO_5045072228" evidence="2">
    <location>
        <begin position="25"/>
        <end position="520"/>
    </location>
</feature>
<feature type="region of interest" description="Disordered" evidence="1">
    <location>
        <begin position="332"/>
        <end position="353"/>
    </location>
</feature>
<evidence type="ECO:0000259" key="3">
    <source>
        <dbReference type="Pfam" id="PF00884"/>
    </source>
</evidence>
<dbReference type="InterPro" id="IPR017850">
    <property type="entry name" value="Alkaline_phosphatase_core_sf"/>
</dbReference>
<feature type="compositionally biased region" description="Basic and acidic residues" evidence="1">
    <location>
        <begin position="340"/>
        <end position="353"/>
    </location>
</feature>
<keyword evidence="2" id="KW-0732">Signal</keyword>
<keyword evidence="5" id="KW-1185">Reference proteome</keyword>
<dbReference type="RefSeq" id="WP_274152987.1">
    <property type="nucleotide sequence ID" value="NZ_CP117812.1"/>
</dbReference>
<evidence type="ECO:0000256" key="2">
    <source>
        <dbReference type="SAM" id="SignalP"/>
    </source>
</evidence>
<feature type="domain" description="Sulfatase N-terminal" evidence="3">
    <location>
        <begin position="28"/>
        <end position="417"/>
    </location>
</feature>
<name>A0ABY7VY85_9BACT</name>
<dbReference type="PANTHER" id="PTHR43751">
    <property type="entry name" value="SULFATASE"/>
    <property type="match status" value="1"/>
</dbReference>
<dbReference type="PANTHER" id="PTHR43751:SF3">
    <property type="entry name" value="SULFATASE N-TERMINAL DOMAIN-CONTAINING PROTEIN"/>
    <property type="match status" value="1"/>
</dbReference>
<dbReference type="InterPro" id="IPR052701">
    <property type="entry name" value="GAG_Ulvan_Degrading_Sulfatases"/>
</dbReference>
<dbReference type="SUPFAM" id="SSF53649">
    <property type="entry name" value="Alkaline phosphatase-like"/>
    <property type="match status" value="1"/>
</dbReference>